<dbReference type="InterPro" id="IPR008271">
    <property type="entry name" value="Ser/Thr_kinase_AS"/>
</dbReference>
<dbReference type="SMART" id="SM01132">
    <property type="entry name" value="DIL"/>
    <property type="match status" value="1"/>
</dbReference>
<dbReference type="GO" id="GO:0009506">
    <property type="term" value="C:plasmodesma"/>
    <property type="evidence" value="ECO:0007669"/>
    <property type="project" value="TreeGrafter"/>
</dbReference>
<keyword evidence="6 9" id="KW-0067">ATP-binding</keyword>
<dbReference type="SMART" id="SM00220">
    <property type="entry name" value="S_TKc"/>
    <property type="match status" value="1"/>
</dbReference>
<dbReference type="Gene3D" id="3.30.200.20">
    <property type="entry name" value="Phosphorylase Kinase, domain 1"/>
    <property type="match status" value="1"/>
</dbReference>
<name>A0AA35YDE5_LACSI</name>
<dbReference type="InterPro" id="IPR011009">
    <property type="entry name" value="Kinase-like_dom_sf"/>
</dbReference>
<evidence type="ECO:0000313" key="13">
    <source>
        <dbReference type="Proteomes" id="UP001177003"/>
    </source>
</evidence>
<keyword evidence="5" id="KW-0418">Kinase</keyword>
<keyword evidence="4 9" id="KW-0547">Nucleotide-binding</keyword>
<evidence type="ECO:0000256" key="9">
    <source>
        <dbReference type="PROSITE-ProRule" id="PRU10141"/>
    </source>
</evidence>
<dbReference type="Pfam" id="PF00069">
    <property type="entry name" value="Pkinase"/>
    <property type="match status" value="1"/>
</dbReference>
<dbReference type="Gene3D" id="1.10.510.10">
    <property type="entry name" value="Transferase(Phosphotransferase) domain 1"/>
    <property type="match status" value="1"/>
</dbReference>
<dbReference type="EC" id="2.7.11.1" evidence="1"/>
<comment type="catalytic activity">
    <reaction evidence="8">
        <text>L-seryl-[protein] + ATP = O-phospho-L-seryl-[protein] + ADP + H(+)</text>
        <dbReference type="Rhea" id="RHEA:17989"/>
        <dbReference type="Rhea" id="RHEA-COMP:9863"/>
        <dbReference type="Rhea" id="RHEA-COMP:11604"/>
        <dbReference type="ChEBI" id="CHEBI:15378"/>
        <dbReference type="ChEBI" id="CHEBI:29999"/>
        <dbReference type="ChEBI" id="CHEBI:30616"/>
        <dbReference type="ChEBI" id="CHEBI:83421"/>
        <dbReference type="ChEBI" id="CHEBI:456216"/>
        <dbReference type="EC" id="2.7.11.1"/>
    </reaction>
</comment>
<evidence type="ECO:0000256" key="2">
    <source>
        <dbReference type="ARBA" id="ARBA00022527"/>
    </source>
</evidence>
<evidence type="ECO:0000256" key="1">
    <source>
        <dbReference type="ARBA" id="ARBA00012513"/>
    </source>
</evidence>
<evidence type="ECO:0000259" key="11">
    <source>
        <dbReference type="PROSITE" id="PS51126"/>
    </source>
</evidence>
<dbReference type="InterPro" id="IPR000719">
    <property type="entry name" value="Prot_kinase_dom"/>
</dbReference>
<dbReference type="GO" id="GO:0005886">
    <property type="term" value="C:plasma membrane"/>
    <property type="evidence" value="ECO:0007669"/>
    <property type="project" value="TreeGrafter"/>
</dbReference>
<evidence type="ECO:0000256" key="3">
    <source>
        <dbReference type="ARBA" id="ARBA00022679"/>
    </source>
</evidence>
<dbReference type="PROSITE" id="PS50011">
    <property type="entry name" value="PROTEIN_KINASE_DOM"/>
    <property type="match status" value="1"/>
</dbReference>
<dbReference type="GO" id="GO:0005524">
    <property type="term" value="F:ATP binding"/>
    <property type="evidence" value="ECO:0007669"/>
    <property type="project" value="UniProtKB-UniRule"/>
</dbReference>
<dbReference type="AlphaFoldDB" id="A0AA35YDE5"/>
<dbReference type="Proteomes" id="UP001177003">
    <property type="component" value="Chromosome 1"/>
</dbReference>
<dbReference type="EMBL" id="OX465077">
    <property type="protein sequence ID" value="CAI9269401.1"/>
    <property type="molecule type" value="Genomic_DNA"/>
</dbReference>
<dbReference type="FunFam" id="1.10.510.10:FF:001023">
    <property type="entry name" value="Os07g0541700 protein"/>
    <property type="match status" value="1"/>
</dbReference>
<dbReference type="GO" id="GO:0004714">
    <property type="term" value="F:transmembrane receptor protein tyrosine kinase activity"/>
    <property type="evidence" value="ECO:0007669"/>
    <property type="project" value="InterPro"/>
</dbReference>
<organism evidence="12 13">
    <name type="scientific">Lactuca saligna</name>
    <name type="common">Willowleaf lettuce</name>
    <dbReference type="NCBI Taxonomy" id="75948"/>
    <lineage>
        <taxon>Eukaryota</taxon>
        <taxon>Viridiplantae</taxon>
        <taxon>Streptophyta</taxon>
        <taxon>Embryophyta</taxon>
        <taxon>Tracheophyta</taxon>
        <taxon>Spermatophyta</taxon>
        <taxon>Magnoliopsida</taxon>
        <taxon>eudicotyledons</taxon>
        <taxon>Gunneridae</taxon>
        <taxon>Pentapetalae</taxon>
        <taxon>asterids</taxon>
        <taxon>campanulids</taxon>
        <taxon>Asterales</taxon>
        <taxon>Asteraceae</taxon>
        <taxon>Cichorioideae</taxon>
        <taxon>Cichorieae</taxon>
        <taxon>Lactucinae</taxon>
        <taxon>Lactuca</taxon>
    </lineage>
</organism>
<dbReference type="InterPro" id="IPR017441">
    <property type="entry name" value="Protein_kinase_ATP_BS"/>
</dbReference>
<feature type="domain" description="Dilute" evidence="11">
    <location>
        <begin position="297"/>
        <end position="642"/>
    </location>
</feature>
<evidence type="ECO:0000259" key="10">
    <source>
        <dbReference type="PROSITE" id="PS50011"/>
    </source>
</evidence>
<comment type="catalytic activity">
    <reaction evidence="7">
        <text>L-threonyl-[protein] + ATP = O-phospho-L-threonyl-[protein] + ADP + H(+)</text>
        <dbReference type="Rhea" id="RHEA:46608"/>
        <dbReference type="Rhea" id="RHEA-COMP:11060"/>
        <dbReference type="Rhea" id="RHEA-COMP:11605"/>
        <dbReference type="ChEBI" id="CHEBI:15378"/>
        <dbReference type="ChEBI" id="CHEBI:30013"/>
        <dbReference type="ChEBI" id="CHEBI:30616"/>
        <dbReference type="ChEBI" id="CHEBI:61977"/>
        <dbReference type="ChEBI" id="CHEBI:456216"/>
        <dbReference type="EC" id="2.7.11.1"/>
    </reaction>
</comment>
<evidence type="ECO:0000256" key="6">
    <source>
        <dbReference type="ARBA" id="ARBA00022840"/>
    </source>
</evidence>
<protein>
    <recommendedName>
        <fullName evidence="1">non-specific serine/threonine protein kinase</fullName>
        <ecNumber evidence="1">2.7.11.1</ecNumber>
    </recommendedName>
</protein>
<keyword evidence="13" id="KW-1185">Reference proteome</keyword>
<dbReference type="GO" id="GO:0004674">
    <property type="term" value="F:protein serine/threonine kinase activity"/>
    <property type="evidence" value="ECO:0007669"/>
    <property type="project" value="UniProtKB-KW"/>
</dbReference>
<dbReference type="PANTHER" id="PTHR27003">
    <property type="entry name" value="OS07G0166700 PROTEIN"/>
    <property type="match status" value="1"/>
</dbReference>
<dbReference type="InterPro" id="IPR045272">
    <property type="entry name" value="ANXUR1/2-like"/>
</dbReference>
<dbReference type="PROSITE" id="PS00107">
    <property type="entry name" value="PROTEIN_KINASE_ATP"/>
    <property type="match status" value="1"/>
</dbReference>
<gene>
    <name evidence="12" type="ORF">LSALG_LOCUS9778</name>
</gene>
<feature type="binding site" evidence="9">
    <location>
        <position position="56"/>
    </location>
    <ligand>
        <name>ATP</name>
        <dbReference type="ChEBI" id="CHEBI:30616"/>
    </ligand>
</feature>
<proteinExistence type="predicted"/>
<evidence type="ECO:0000256" key="4">
    <source>
        <dbReference type="ARBA" id="ARBA00022741"/>
    </source>
</evidence>
<keyword evidence="3" id="KW-0808">Transferase</keyword>
<keyword evidence="2" id="KW-0723">Serine/threonine-protein kinase</keyword>
<evidence type="ECO:0000256" key="8">
    <source>
        <dbReference type="ARBA" id="ARBA00048679"/>
    </source>
</evidence>
<dbReference type="InterPro" id="IPR002710">
    <property type="entry name" value="Dilute_dom"/>
</dbReference>
<evidence type="ECO:0000256" key="7">
    <source>
        <dbReference type="ARBA" id="ARBA00047899"/>
    </source>
</evidence>
<feature type="domain" description="Protein kinase" evidence="10">
    <location>
        <begin position="25"/>
        <end position="307"/>
    </location>
</feature>
<dbReference type="PROSITE" id="PS51126">
    <property type="entry name" value="DILUTE"/>
    <property type="match status" value="1"/>
</dbReference>
<evidence type="ECO:0000313" key="12">
    <source>
        <dbReference type="EMBL" id="CAI9269401.1"/>
    </source>
</evidence>
<accession>A0AA35YDE5</accession>
<dbReference type="Pfam" id="PF01843">
    <property type="entry name" value="DIL"/>
    <property type="match status" value="1"/>
</dbReference>
<sequence length="748" mass="86610">MSSSRLNLENYSIPLEEINLATENFSPQRCIGGGGFGYVYRGQLSKYWQDRIVAIKRLAKDSYQGEREFRNEVEKISGFHHENIISFVGYCDEDNEMIIVYEYAINGSLDHHLKDQNKMCCITWIQRLKICLEAARGLNYLHVGRGEHNSVIHRDIKSANILLDDNMVAKICDFGLSRSGTKSHPSSHIYTKVAGTQYYIDPTYIESNILRQESDVYSFGVVLFEMLSGMLVYQTRRIGEDMSDSLIKFVRRYYHSELHKLIDPNIKDQISNRSLYTFNEVACKCISYDFKKRPTFDMVIKSIEQALDTQLQENVSALIECVQKDQGFSHEKPVAAFTIYKCLLHWNFLEVDNPMVFKTLIAQVFPSAIEYQKSNEQMAYWLSCASNLLFLIQKSKKLDGGSTVPEPPPSTMPHEEMIKGGEEVVRQVQVKKPALHFMDQLTEYVENIYNFICDDMIKELQPLLASSIEAPQTFEGLTSSRKSFREDSQFSDWQGILDHLNNLLKTMKENYVPPIIVQKILAQVFSYINTQLFNSLLTRHERCTFKNGEFVKAGLAELELWCSQPPQKYAVLAWDELQHIRQAIEFLVKQEKHMLSYDEITNLFQILSIPQLHRLCTIYRLDPNDVFSHVILTMKILMRVNSCFGYCHRRNLSSSYGLKYLLKILCIVILYSICTMYWEDTHNVSSDVIIMMKIWMKVHSSVTYLLTDSSRKTFNVDDLYTSLQVKDFQNINPPIELSKCGAFKVLNN</sequence>
<dbReference type="SUPFAM" id="SSF56112">
    <property type="entry name" value="Protein kinase-like (PK-like)"/>
    <property type="match status" value="1"/>
</dbReference>
<dbReference type="FunFam" id="3.30.200.20:FF:000039">
    <property type="entry name" value="receptor-like protein kinase FERONIA"/>
    <property type="match status" value="1"/>
</dbReference>
<evidence type="ECO:0000256" key="5">
    <source>
        <dbReference type="ARBA" id="ARBA00022777"/>
    </source>
</evidence>
<reference evidence="12" key="1">
    <citation type="submission" date="2023-04" db="EMBL/GenBank/DDBJ databases">
        <authorList>
            <person name="Vijverberg K."/>
            <person name="Xiong W."/>
            <person name="Schranz E."/>
        </authorList>
    </citation>
    <scope>NUCLEOTIDE SEQUENCE</scope>
</reference>
<dbReference type="PROSITE" id="PS00108">
    <property type="entry name" value="PROTEIN_KINASE_ST"/>
    <property type="match status" value="1"/>
</dbReference>
<dbReference type="PANTHER" id="PTHR27003:SF359">
    <property type="entry name" value="SERINE_THREONINE-PROTEIN KINASE UNC-51-RELATED"/>
    <property type="match status" value="1"/>
</dbReference>